<feature type="transmembrane region" description="Helical" evidence="6">
    <location>
        <begin position="18"/>
        <end position="37"/>
    </location>
</feature>
<keyword evidence="4" id="KW-0342">GTP-binding</keyword>
<dbReference type="EMBL" id="JAWXRC010000017">
    <property type="protein sequence ID" value="MDX6030243.1"/>
    <property type="molecule type" value="Genomic_DNA"/>
</dbReference>
<dbReference type="PANTHER" id="PTHR45138">
    <property type="entry name" value="REGULATORY COMPONENTS OF SENSORY TRANSDUCTION SYSTEM"/>
    <property type="match status" value="1"/>
</dbReference>
<comment type="catalytic activity">
    <reaction evidence="5">
        <text>2 GTP = 3',3'-c-di-GMP + 2 diphosphate</text>
        <dbReference type="Rhea" id="RHEA:24898"/>
        <dbReference type="ChEBI" id="CHEBI:33019"/>
        <dbReference type="ChEBI" id="CHEBI:37565"/>
        <dbReference type="ChEBI" id="CHEBI:58805"/>
        <dbReference type="EC" id="2.7.7.65"/>
    </reaction>
</comment>
<dbReference type="FunFam" id="3.30.70.270:FF:000001">
    <property type="entry name" value="Diguanylate cyclase domain protein"/>
    <property type="match status" value="1"/>
</dbReference>
<proteinExistence type="predicted"/>
<dbReference type="SUPFAM" id="SSF55073">
    <property type="entry name" value="Nucleotide cyclase"/>
    <property type="match status" value="1"/>
</dbReference>
<dbReference type="GO" id="GO:0052621">
    <property type="term" value="F:diguanylate cyclase activity"/>
    <property type="evidence" value="ECO:0007669"/>
    <property type="project" value="UniProtKB-EC"/>
</dbReference>
<dbReference type="Pfam" id="PF17178">
    <property type="entry name" value="MASE5"/>
    <property type="match status" value="1"/>
</dbReference>
<evidence type="ECO:0000256" key="5">
    <source>
        <dbReference type="ARBA" id="ARBA00034247"/>
    </source>
</evidence>
<dbReference type="SMART" id="SM00267">
    <property type="entry name" value="GGDEF"/>
    <property type="match status" value="1"/>
</dbReference>
<feature type="transmembrane region" description="Helical" evidence="6">
    <location>
        <begin position="133"/>
        <end position="151"/>
    </location>
</feature>
<evidence type="ECO:0000256" key="2">
    <source>
        <dbReference type="ARBA" id="ARBA00004665"/>
    </source>
</evidence>
<dbReference type="InterPro" id="IPR000160">
    <property type="entry name" value="GGDEF_dom"/>
</dbReference>
<reference evidence="8" key="1">
    <citation type="submission" date="2023-11" db="EMBL/GenBank/DDBJ databases">
        <title>Scandinavium wanjuensis sp. nov., isolated from lettuce South Korea.</title>
        <authorList>
            <person name="Park J."/>
            <person name="Park S."/>
            <person name="Oh K.K."/>
            <person name="Cho G.S."/>
            <person name="Franz C.M.A.P."/>
        </authorList>
    </citation>
    <scope>NUCLEOTIDE SEQUENCE</scope>
    <source>
        <strain evidence="8">V105_12</strain>
    </source>
</reference>
<sequence>MDIKHSTGEVAIASVKGYLWFLCLNIICCLWLVLRVFGGASIPMDAENYTLPLYGIIGFSVINGLMTWRLHDRINEGLYQKCLPAIVLIFGAFWSVIFFHMLNDFKQPTIAMVALVLVLLPATITFYLSAKLLTLFIGPIIATVIVGEIISPLKFTLLQSIAAAIILLVVLSARYILLESYRRTQRSEYEKNLLIKKLLKLANYDTLTGLYNRHSLSEYFTRSTRALRQSKKSLFLIVLDIDFFKQYNDLYGHVEGDKCLIRVSCCIEQSLRKETDAAFRFGGEEFVVLATCDGPSSALSIGKRIQHALAEARIAHKGSTVAPRVTLSLGVAQWHPGMTLEALLEFADKQLYQAKRDGRNRLCWEGKK</sequence>
<dbReference type="EC" id="2.7.7.65" evidence="3"/>
<dbReference type="GO" id="GO:0005525">
    <property type="term" value="F:GTP binding"/>
    <property type="evidence" value="ECO:0007669"/>
    <property type="project" value="UniProtKB-KW"/>
</dbReference>
<comment type="caution">
    <text evidence="8">The sequence shown here is derived from an EMBL/GenBank/DDBJ whole genome shotgun (WGS) entry which is preliminary data.</text>
</comment>
<evidence type="ECO:0000259" key="7">
    <source>
        <dbReference type="PROSITE" id="PS50887"/>
    </source>
</evidence>
<feature type="transmembrane region" description="Helical" evidence="6">
    <location>
        <begin position="82"/>
        <end position="102"/>
    </location>
</feature>
<dbReference type="PROSITE" id="PS50887">
    <property type="entry name" value="GGDEF"/>
    <property type="match status" value="1"/>
</dbReference>
<feature type="transmembrane region" description="Helical" evidence="6">
    <location>
        <begin position="108"/>
        <end position="128"/>
    </location>
</feature>
<protein>
    <recommendedName>
        <fullName evidence="3">diguanylate cyclase</fullName>
        <ecNumber evidence="3">2.7.7.65</ecNumber>
    </recommendedName>
</protein>
<dbReference type="Gene3D" id="3.30.70.270">
    <property type="match status" value="1"/>
</dbReference>
<feature type="domain" description="GGDEF" evidence="7">
    <location>
        <begin position="232"/>
        <end position="367"/>
    </location>
</feature>
<dbReference type="Proteomes" id="UP001282336">
    <property type="component" value="Unassembled WGS sequence"/>
</dbReference>
<feature type="transmembrane region" description="Helical" evidence="6">
    <location>
        <begin position="49"/>
        <end position="70"/>
    </location>
</feature>
<dbReference type="InterPro" id="IPR050469">
    <property type="entry name" value="Diguanylate_Cyclase"/>
</dbReference>
<dbReference type="InterPro" id="IPR043128">
    <property type="entry name" value="Rev_trsase/Diguanyl_cyclase"/>
</dbReference>
<evidence type="ECO:0000256" key="4">
    <source>
        <dbReference type="ARBA" id="ARBA00023134"/>
    </source>
</evidence>
<dbReference type="CDD" id="cd01949">
    <property type="entry name" value="GGDEF"/>
    <property type="match status" value="1"/>
</dbReference>
<dbReference type="Pfam" id="PF00990">
    <property type="entry name" value="GGDEF"/>
    <property type="match status" value="1"/>
</dbReference>
<keyword evidence="6" id="KW-1133">Transmembrane helix</keyword>
<organism evidence="8 9">
    <name type="scientific">Scandinavium lactucae</name>
    <dbReference type="NCBI Taxonomy" id="3095028"/>
    <lineage>
        <taxon>Bacteria</taxon>
        <taxon>Pseudomonadati</taxon>
        <taxon>Pseudomonadota</taxon>
        <taxon>Gammaproteobacteria</taxon>
        <taxon>Enterobacterales</taxon>
        <taxon>Enterobacteriaceae</taxon>
        <taxon>Scandinavium</taxon>
    </lineage>
</organism>
<dbReference type="AlphaFoldDB" id="A0AAJ2S5W4"/>
<comment type="pathway">
    <text evidence="2">Purine metabolism; 3',5'-cyclic di-GMP biosynthesis.</text>
</comment>
<evidence type="ECO:0000313" key="9">
    <source>
        <dbReference type="Proteomes" id="UP001282336"/>
    </source>
</evidence>
<feature type="transmembrane region" description="Helical" evidence="6">
    <location>
        <begin position="157"/>
        <end position="177"/>
    </location>
</feature>
<evidence type="ECO:0000313" key="8">
    <source>
        <dbReference type="EMBL" id="MDX6030243.1"/>
    </source>
</evidence>
<name>A0AAJ2S5W4_9ENTR</name>
<evidence type="ECO:0000256" key="3">
    <source>
        <dbReference type="ARBA" id="ARBA00012528"/>
    </source>
</evidence>
<keyword evidence="4" id="KW-0547">Nucleotide-binding</keyword>
<keyword evidence="6" id="KW-0472">Membrane</keyword>
<dbReference type="InterPro" id="IPR029787">
    <property type="entry name" value="Nucleotide_cyclase"/>
</dbReference>
<evidence type="ECO:0000256" key="1">
    <source>
        <dbReference type="ARBA" id="ARBA00001946"/>
    </source>
</evidence>
<dbReference type="RefSeq" id="WP_319626859.1">
    <property type="nucleotide sequence ID" value="NZ_JAWXRB010000001.1"/>
</dbReference>
<dbReference type="NCBIfam" id="TIGR00254">
    <property type="entry name" value="GGDEF"/>
    <property type="match status" value="1"/>
</dbReference>
<gene>
    <name evidence="8" type="ORF">SIL20_01770</name>
</gene>
<dbReference type="PANTHER" id="PTHR45138:SF9">
    <property type="entry name" value="DIGUANYLATE CYCLASE DGCM-RELATED"/>
    <property type="match status" value="1"/>
</dbReference>
<accession>A0AAJ2S5W4</accession>
<comment type="cofactor">
    <cofactor evidence="1">
        <name>Mg(2+)</name>
        <dbReference type="ChEBI" id="CHEBI:18420"/>
    </cofactor>
</comment>
<evidence type="ECO:0000256" key="6">
    <source>
        <dbReference type="SAM" id="Phobius"/>
    </source>
</evidence>
<keyword evidence="6" id="KW-0812">Transmembrane</keyword>
<dbReference type="InterPro" id="IPR033444">
    <property type="entry name" value="MASE5"/>
</dbReference>